<dbReference type="Pfam" id="PF25785">
    <property type="entry name" value="TPR"/>
    <property type="match status" value="1"/>
</dbReference>
<comment type="similarity">
    <text evidence="2">Belongs to the TPR family.</text>
</comment>
<evidence type="ECO:0000313" key="12">
    <source>
        <dbReference type="Proteomes" id="UP000027135"/>
    </source>
</evidence>
<evidence type="ECO:0000256" key="5">
    <source>
        <dbReference type="ARBA" id="ARBA00023242"/>
    </source>
</evidence>
<dbReference type="PANTHER" id="PTHR18898">
    <property type="entry name" value="NUCLEOPROTEIN TPR-RELATED"/>
    <property type="match status" value="1"/>
</dbReference>
<feature type="compositionally biased region" description="Low complexity" evidence="7">
    <location>
        <begin position="1595"/>
        <end position="1624"/>
    </location>
</feature>
<dbReference type="InParanoid" id="A0A067QXH6"/>
<feature type="coiled-coil region" evidence="6">
    <location>
        <begin position="208"/>
        <end position="281"/>
    </location>
</feature>
<evidence type="ECO:0000259" key="8">
    <source>
        <dbReference type="Pfam" id="PF07926"/>
    </source>
</evidence>
<feature type="compositionally biased region" description="Basic and acidic residues" evidence="7">
    <location>
        <begin position="1761"/>
        <end position="1777"/>
    </location>
</feature>
<feature type="region of interest" description="Disordered" evidence="7">
    <location>
        <begin position="1682"/>
        <end position="1704"/>
    </location>
</feature>
<feature type="coiled-coil region" evidence="6">
    <location>
        <begin position="11"/>
        <end position="154"/>
    </location>
</feature>
<evidence type="ECO:0000313" key="11">
    <source>
        <dbReference type="EMBL" id="KDR14914.1"/>
    </source>
</evidence>
<evidence type="ECO:0000256" key="6">
    <source>
        <dbReference type="SAM" id="Coils"/>
    </source>
</evidence>
<accession>A0A067QXH6</accession>
<feature type="coiled-coil region" evidence="6">
    <location>
        <begin position="738"/>
        <end position="868"/>
    </location>
</feature>
<feature type="compositionally biased region" description="Polar residues" evidence="7">
    <location>
        <begin position="1638"/>
        <end position="1657"/>
    </location>
</feature>
<feature type="coiled-coil region" evidence="6">
    <location>
        <begin position="894"/>
        <end position="1055"/>
    </location>
</feature>
<evidence type="ECO:0000256" key="1">
    <source>
        <dbReference type="ARBA" id="ARBA00004123"/>
    </source>
</evidence>
<dbReference type="PANTHER" id="PTHR18898:SF2">
    <property type="entry name" value="NUCLEOPROTEIN TPR"/>
    <property type="match status" value="1"/>
</dbReference>
<feature type="region of interest" description="Disordered" evidence="7">
    <location>
        <begin position="1274"/>
        <end position="1296"/>
    </location>
</feature>
<feature type="compositionally biased region" description="Low complexity" evidence="7">
    <location>
        <begin position="1744"/>
        <end position="1757"/>
    </location>
</feature>
<evidence type="ECO:0000256" key="3">
    <source>
        <dbReference type="ARBA" id="ARBA00019789"/>
    </source>
</evidence>
<dbReference type="GO" id="GO:0006606">
    <property type="term" value="P:protein import into nucleus"/>
    <property type="evidence" value="ECO:0007669"/>
    <property type="project" value="InterPro"/>
</dbReference>
<evidence type="ECO:0000256" key="4">
    <source>
        <dbReference type="ARBA" id="ARBA00023054"/>
    </source>
</evidence>
<dbReference type="Proteomes" id="UP000027135">
    <property type="component" value="Unassembled WGS sequence"/>
</dbReference>
<evidence type="ECO:0000259" key="9">
    <source>
        <dbReference type="Pfam" id="PF25481"/>
    </source>
</evidence>
<sequence length="2030" mass="229519">MSTQTYCFVAINRLEQESIDFRRQRDSAIDERDSLQKMVDRRNTELQRMQEDVKMLNTQLKDAINTKCEAIAKYEGVQSQQVTLDYKEKHLNQEHDQLRKQIQNLTEDLNKHSAELMTMRREHTNRLLALQTQLSQSTEELQIANQSNEDLKSANATLLGKLETAMQKLVSQRESESKLHDSYEQELLAQTRLAQIYKGMSDDASSKSEELSTAVKQLQTLLQDASKQYGDLETEMKRKEVLHEEELAKKAECIALLKKELENANELLKAARQETLNVTIEGLSPSAAAASRLIKSGMTLTQIYSQYVAVSEELLLQKEETRKLNLYINTIIEEIEEKAPILKKQHEDYDHALENVATLTREIDKYITECNKLRHEAAEAKKAEAHYSRENKRLKEEVVDLAKQVCFLLKEVEEARGGFAAGQSHMEESCSDITSSSQVISQTLVTFSNIEELQANNQKLLMLVRELSSKQEEAECCQSEFNPEEIQAKIEQYAMKVKELEENNEQHTKMMETLLRQRDMYRTLYEQQMQGGSSPIKLPEQLSPKPAMVTQGTVLQEKDKVIQELKAKLEESQKAFKELKEELDTYRTERQTNERILTEELDTMRSELRVLRTQNSKLLSQAEYNDERFKLLNSNTVIYKSQITALEEKNKMYSSTIIKHEQTIMHLKDETLDAQTKLSKAEVTLENLKRQCQILKETEARLLKDREVLNREKQSQSILLANLESIRTSLERSETEGKLRLEGRLDEAMRECAALRRRLQEEQDRFRELSSHIERQLETAKKREEEETRLGARTREELDLVREELVKEKKEVESLTKKIRELAAPPTQKTPTEVEIMTKKLKEIETQLNRSQNELKSTQQQLASSKQHAKQYSEISEATEKQLKAVTAKFDQYKEITEKKLTELRNSEEQLKKRVADLNSQLSKLTVGTSHSTAELNDQLAKSKNELTSALSDLEETRKDLIKAQSDLASLSGNAQAAEEKYAHEVVLHSTDIQALSSMKEKLTALNSEVSELRLSKEQAENAVNELRSGWEEREEHLKKELSDTRQQINDMDSQNSLLHDQIQVLSSQLAILQASGNQLESSVGNVSSGSLNTSISEEEIKSSEQLLQIIKYLRREKDIALSKYEVLRTENLRLKSQQEYLDKQLKEAKESLLVEQERMEASSVTAVKHSELLRKLETLNAITDSNRILREERDGLQARVNELLKQVEKLEKELGPLQESNTDLSSRVESMTAENVALRGEAGRLRQRVNFLIERSSKTSPEDWRRLQQEREGLTRQLSGEKEAHQKTQEENRGLRQEKFRLEEQISHLEKENADMRAEKQQEKERMVRDIDALNQRELATITEDLGAKEALLNDTRNKELQIRKIARRYKSQFEELTKTVEEEKKAAKEKEDAATAVAASIQDIPSETQEQLRDEGRREVEGKIKEVESRHFDVVKELTEQVTSSHEEAEILRKENDSLKTSAADKEERAKSVLKNARQKIMQLTEAKNQLTCQLSELKQSKDEDVVHMKEQYESQISHLEKENADMRAEKQQEKERMVRDIDALNQRLNLLQRQLDKQQQSVTVTPWPGRGETPFASIRPMSMQSRTVAVLPTSQTSSSSSSQTPSSQSTQVLVPPQQQLVHTTGSASGAGAEVLSSSPTSSHTDYMPATSSAGPSVGPIRQIAVQPTQQATVTTVTVGPSPNDMEVQQIPGASSQQQQQQQGQQAVALVLPRVEQQTSTTQTTQTQAQLIVEQSVVVASSQANSSNTVTTSQAGVKRQRDMKGDSTSRIEEKSGGPSQVFMNAKRPRGAQEMFQPVPSESGVDVEYQVPTSSQRDHEDEVIVVDSEEDDEDGIADEGVSKEIYIKGTVDNSAGQSVASSASMPVASSVEVLHPSQQQHSEATSSGSVTQPEGGSVSSVVMSHASPSVPSSFTRGRHIPPLCRQQQHLVLPPSYEDAGDDSIVPSTPTLFVPRRTDGFGEAVSSPQVPTGRFTFSDTNPPAARAGVAQVASEGMDDTRMDLTQLEDSGTGRSVPTTPLQVSPQGIQC</sequence>
<dbReference type="FunCoup" id="A0A067QXH6">
    <property type="interactions" value="2268"/>
</dbReference>
<organism evidence="11 12">
    <name type="scientific">Zootermopsis nevadensis</name>
    <name type="common">Dampwood termite</name>
    <dbReference type="NCBI Taxonomy" id="136037"/>
    <lineage>
        <taxon>Eukaryota</taxon>
        <taxon>Metazoa</taxon>
        <taxon>Ecdysozoa</taxon>
        <taxon>Arthropoda</taxon>
        <taxon>Hexapoda</taxon>
        <taxon>Insecta</taxon>
        <taxon>Pterygota</taxon>
        <taxon>Neoptera</taxon>
        <taxon>Polyneoptera</taxon>
        <taxon>Dictyoptera</taxon>
        <taxon>Blattodea</taxon>
        <taxon>Blattoidea</taxon>
        <taxon>Termitoidae</taxon>
        <taxon>Termopsidae</taxon>
        <taxon>Zootermopsis</taxon>
    </lineage>
</organism>
<feature type="region of interest" description="Disordered" evidence="7">
    <location>
        <begin position="1874"/>
        <end position="1920"/>
    </location>
</feature>
<dbReference type="GO" id="GO:0006406">
    <property type="term" value="P:mRNA export from nucleus"/>
    <property type="evidence" value="ECO:0007669"/>
    <property type="project" value="TreeGrafter"/>
</dbReference>
<dbReference type="GO" id="GO:0034399">
    <property type="term" value="C:nuclear periphery"/>
    <property type="evidence" value="ECO:0007669"/>
    <property type="project" value="UniProtKB-ARBA"/>
</dbReference>
<dbReference type="STRING" id="136037.A0A067QXH6"/>
<gene>
    <name evidence="11" type="ORF">L798_11220</name>
</gene>
<dbReference type="InterPro" id="IPR057577">
    <property type="entry name" value="Nucleoprot-TPR/MLP1_dom"/>
</dbReference>
<evidence type="ECO:0000259" key="10">
    <source>
        <dbReference type="Pfam" id="PF25785"/>
    </source>
</evidence>
<dbReference type="InterPro" id="IPR012929">
    <property type="entry name" value="Nucleoprot-TPR/MLP1-2_dom"/>
</dbReference>
<name>A0A067QXH6_ZOONE</name>
<dbReference type="InterPro" id="IPR057974">
    <property type="entry name" value="NUA/TPR/MLP1-2-like_dom"/>
</dbReference>
<dbReference type="Gene3D" id="1.10.287.1490">
    <property type="match status" value="1"/>
</dbReference>
<feature type="domain" description="NUA/TPR/MLP1-2-like" evidence="10">
    <location>
        <begin position="377"/>
        <end position="475"/>
    </location>
</feature>
<feature type="domain" description="Nucleoprotein TPR/MLP1-2" evidence="8">
    <location>
        <begin position="939"/>
        <end position="1065"/>
    </location>
</feature>
<feature type="region of interest" description="Disordered" evidence="7">
    <location>
        <begin position="2007"/>
        <end position="2030"/>
    </location>
</feature>
<comment type="subcellular location">
    <subcellularLocation>
        <location evidence="1">Nucleus</location>
    </subcellularLocation>
</comment>
<keyword evidence="12" id="KW-1185">Reference proteome</keyword>
<keyword evidence="5" id="KW-0539">Nucleus</keyword>
<dbReference type="OMA" id="HAQQNYE"/>
<reference evidence="11 12" key="1">
    <citation type="journal article" date="2014" name="Nat. Commun.">
        <title>Molecular traces of alternative social organization in a termite genome.</title>
        <authorList>
            <person name="Terrapon N."/>
            <person name="Li C."/>
            <person name="Robertson H.M."/>
            <person name="Ji L."/>
            <person name="Meng X."/>
            <person name="Booth W."/>
            <person name="Chen Z."/>
            <person name="Childers C.P."/>
            <person name="Glastad K.M."/>
            <person name="Gokhale K."/>
            <person name="Gowin J."/>
            <person name="Gronenberg W."/>
            <person name="Hermansen R.A."/>
            <person name="Hu H."/>
            <person name="Hunt B.G."/>
            <person name="Huylmans A.K."/>
            <person name="Khalil S.M."/>
            <person name="Mitchell R.D."/>
            <person name="Munoz-Torres M.C."/>
            <person name="Mustard J.A."/>
            <person name="Pan H."/>
            <person name="Reese J.T."/>
            <person name="Scharf M.E."/>
            <person name="Sun F."/>
            <person name="Vogel H."/>
            <person name="Xiao J."/>
            <person name="Yang W."/>
            <person name="Yang Z."/>
            <person name="Yang Z."/>
            <person name="Zhou J."/>
            <person name="Zhu J."/>
            <person name="Brent C.S."/>
            <person name="Elsik C.G."/>
            <person name="Goodisman M.A."/>
            <person name="Liberles D.A."/>
            <person name="Roe R.M."/>
            <person name="Vargo E.L."/>
            <person name="Vilcinskas A."/>
            <person name="Wang J."/>
            <person name="Bornberg-Bauer E."/>
            <person name="Korb J."/>
            <person name="Zhang G."/>
            <person name="Liebig J."/>
        </authorList>
    </citation>
    <scope>NUCLEOTIDE SEQUENCE [LARGE SCALE GENOMIC DNA]</scope>
    <source>
        <tissue evidence="11">Whole organism</tissue>
    </source>
</reference>
<proteinExistence type="inferred from homology"/>
<evidence type="ECO:0000256" key="7">
    <source>
        <dbReference type="SAM" id="MobiDB-lite"/>
    </source>
</evidence>
<feature type="compositionally biased region" description="Low complexity" evidence="7">
    <location>
        <begin position="1691"/>
        <end position="1704"/>
    </location>
</feature>
<evidence type="ECO:0000256" key="2">
    <source>
        <dbReference type="ARBA" id="ARBA00005274"/>
    </source>
</evidence>
<dbReference type="Pfam" id="PF25481">
    <property type="entry name" value="Nucleoprot-TPR"/>
    <property type="match status" value="1"/>
</dbReference>
<dbReference type="eggNOG" id="KOG4674">
    <property type="taxonomic scope" value="Eukaryota"/>
</dbReference>
<feature type="region of interest" description="Disordered" evidence="7">
    <location>
        <begin position="1389"/>
        <end position="1418"/>
    </location>
</feature>
<keyword evidence="4 6" id="KW-0175">Coiled coil</keyword>
<feature type="region of interest" description="Disordered" evidence="7">
    <location>
        <begin position="1744"/>
        <end position="1785"/>
    </location>
</feature>
<feature type="coiled-coil region" evidence="6">
    <location>
        <begin position="671"/>
        <end position="705"/>
    </location>
</feature>
<feature type="coiled-coil region" evidence="6">
    <location>
        <begin position="342"/>
        <end position="404"/>
    </location>
</feature>
<feature type="coiled-coil region" evidence="6">
    <location>
        <begin position="555"/>
        <end position="621"/>
    </location>
</feature>
<feature type="domain" description="Nucleoprotein TPR/MPL1" evidence="9">
    <location>
        <begin position="79"/>
        <end position="155"/>
    </location>
</feature>
<feature type="coiled-coil region" evidence="6">
    <location>
        <begin position="450"/>
        <end position="517"/>
    </location>
</feature>
<dbReference type="EMBL" id="KK852855">
    <property type="protein sequence ID" value="KDR14914.1"/>
    <property type="molecule type" value="Genomic_DNA"/>
</dbReference>
<feature type="compositionally biased region" description="Polar residues" evidence="7">
    <location>
        <begin position="1877"/>
        <end position="1916"/>
    </location>
</feature>
<feature type="coiled-coil region" evidence="6">
    <location>
        <begin position="1180"/>
        <end position="1221"/>
    </location>
</feature>
<dbReference type="GO" id="GO:0017056">
    <property type="term" value="F:structural constituent of nuclear pore"/>
    <property type="evidence" value="ECO:0007669"/>
    <property type="project" value="TreeGrafter"/>
</dbReference>
<feature type="region of interest" description="Disordered" evidence="7">
    <location>
        <begin position="1559"/>
        <end position="1661"/>
    </location>
</feature>
<dbReference type="GO" id="GO:1901673">
    <property type="term" value="P:regulation of mitotic spindle assembly"/>
    <property type="evidence" value="ECO:0007669"/>
    <property type="project" value="TreeGrafter"/>
</dbReference>
<protein>
    <recommendedName>
        <fullName evidence="3">Nucleoprotein TPR</fullName>
    </recommendedName>
</protein>
<dbReference type="Pfam" id="PF07926">
    <property type="entry name" value="TPR_MLP1_2"/>
    <property type="match status" value="1"/>
</dbReference>
<dbReference type="GO" id="GO:0005643">
    <property type="term" value="C:nuclear pore"/>
    <property type="evidence" value="ECO:0007669"/>
    <property type="project" value="UniProtKB-ARBA"/>
</dbReference>